<dbReference type="RefSeq" id="WP_169160458.1">
    <property type="nucleotide sequence ID" value="NZ_JABBFW010000006.1"/>
</dbReference>
<organism evidence="7 8">
    <name type="scientific">Azohydromonas caseinilytica</name>
    <dbReference type="NCBI Taxonomy" id="2728836"/>
    <lineage>
        <taxon>Bacteria</taxon>
        <taxon>Pseudomonadati</taxon>
        <taxon>Pseudomonadota</taxon>
        <taxon>Betaproteobacteria</taxon>
        <taxon>Burkholderiales</taxon>
        <taxon>Sphaerotilaceae</taxon>
        <taxon>Azohydromonas</taxon>
    </lineage>
</organism>
<dbReference type="InterPro" id="IPR036737">
    <property type="entry name" value="OmpA-like_sf"/>
</dbReference>
<reference evidence="7 8" key="1">
    <citation type="submission" date="2020-04" db="EMBL/GenBank/DDBJ databases">
        <title>Azohydromonas sp. isolated from soil.</title>
        <authorList>
            <person name="Dahal R.H."/>
        </authorList>
    </citation>
    <scope>NUCLEOTIDE SEQUENCE [LARGE SCALE GENOMIC DNA]</scope>
    <source>
        <strain evidence="7 8">G-1-1-14</strain>
    </source>
</reference>
<dbReference type="AlphaFoldDB" id="A0A848F879"/>
<feature type="signal peptide" evidence="5">
    <location>
        <begin position="1"/>
        <end position="25"/>
    </location>
</feature>
<dbReference type="Proteomes" id="UP000574067">
    <property type="component" value="Unassembled WGS sequence"/>
</dbReference>
<dbReference type="PANTHER" id="PTHR30329">
    <property type="entry name" value="STATOR ELEMENT OF FLAGELLAR MOTOR COMPLEX"/>
    <property type="match status" value="1"/>
</dbReference>
<protein>
    <submittedName>
        <fullName evidence="7">OmpA family protein</fullName>
    </submittedName>
</protein>
<evidence type="ECO:0000256" key="2">
    <source>
        <dbReference type="ARBA" id="ARBA00023136"/>
    </source>
</evidence>
<dbReference type="EMBL" id="JABBFW010000006">
    <property type="protein sequence ID" value="NML15562.1"/>
    <property type="molecule type" value="Genomic_DNA"/>
</dbReference>
<evidence type="ECO:0000259" key="6">
    <source>
        <dbReference type="PROSITE" id="PS51123"/>
    </source>
</evidence>
<dbReference type="PROSITE" id="PS51123">
    <property type="entry name" value="OMPA_2"/>
    <property type="match status" value="1"/>
</dbReference>
<evidence type="ECO:0000256" key="4">
    <source>
        <dbReference type="PROSITE-ProRule" id="PRU00473"/>
    </source>
</evidence>
<dbReference type="Pfam" id="PF00691">
    <property type="entry name" value="OmpA"/>
    <property type="match status" value="1"/>
</dbReference>
<dbReference type="InterPro" id="IPR006665">
    <property type="entry name" value="OmpA-like"/>
</dbReference>
<comment type="caution">
    <text evidence="7">The sequence shown here is derived from an EMBL/GenBank/DDBJ whole genome shotgun (WGS) entry which is preliminary data.</text>
</comment>
<dbReference type="InterPro" id="IPR006664">
    <property type="entry name" value="OMP_bac"/>
</dbReference>
<feature type="chain" id="PRO_5032591516" evidence="5">
    <location>
        <begin position="26"/>
        <end position="220"/>
    </location>
</feature>
<dbReference type="SUPFAM" id="SSF103088">
    <property type="entry name" value="OmpA-like"/>
    <property type="match status" value="1"/>
</dbReference>
<evidence type="ECO:0000256" key="5">
    <source>
        <dbReference type="SAM" id="SignalP"/>
    </source>
</evidence>
<proteinExistence type="predicted"/>
<keyword evidence="8" id="KW-1185">Reference proteome</keyword>
<keyword evidence="5" id="KW-0732">Signal</keyword>
<dbReference type="PANTHER" id="PTHR30329:SF21">
    <property type="entry name" value="LIPOPROTEIN YIAD-RELATED"/>
    <property type="match status" value="1"/>
</dbReference>
<name>A0A848F879_9BURK</name>
<keyword evidence="2 4" id="KW-0472">Membrane</keyword>
<dbReference type="Pfam" id="PF13488">
    <property type="entry name" value="Gly-zipper_Omp"/>
    <property type="match status" value="1"/>
</dbReference>
<dbReference type="CDD" id="cd07185">
    <property type="entry name" value="OmpA_C-like"/>
    <property type="match status" value="1"/>
</dbReference>
<feature type="domain" description="OmpA-like" evidence="6">
    <location>
        <begin position="102"/>
        <end position="217"/>
    </location>
</feature>
<accession>A0A848F879</accession>
<evidence type="ECO:0000313" key="8">
    <source>
        <dbReference type="Proteomes" id="UP000574067"/>
    </source>
</evidence>
<dbReference type="Gene3D" id="3.30.1330.60">
    <property type="entry name" value="OmpA-like domain"/>
    <property type="match status" value="1"/>
</dbReference>
<evidence type="ECO:0000256" key="1">
    <source>
        <dbReference type="ARBA" id="ARBA00004442"/>
    </source>
</evidence>
<dbReference type="InterPro" id="IPR050330">
    <property type="entry name" value="Bact_OuterMem_StrucFunc"/>
</dbReference>
<evidence type="ECO:0000256" key="3">
    <source>
        <dbReference type="ARBA" id="ARBA00023237"/>
    </source>
</evidence>
<dbReference type="GO" id="GO:0009279">
    <property type="term" value="C:cell outer membrane"/>
    <property type="evidence" value="ECO:0007669"/>
    <property type="project" value="UniProtKB-SubCell"/>
</dbReference>
<dbReference type="PROSITE" id="PS51257">
    <property type="entry name" value="PROKAR_LIPOPROTEIN"/>
    <property type="match status" value="1"/>
</dbReference>
<dbReference type="PRINTS" id="PR01023">
    <property type="entry name" value="NAFLGMOTY"/>
</dbReference>
<sequence length="220" mass="22976">MKKRTLMPVAGLLAAAALVTGCANTGMSETQRGTAIGAGAGAVTGAVIGRATGHNNTARGAVIGGALGAIAGNVWSRRMEEKRVAMQQATQGTGIEVSRTPNEELKVNVPADFSFAVGRADIQPQMRPVLDQFARGLDANQVVRVVGHTDNTGSDAVNNPLSVNRANAVRDYLVMRGVPAARITTEGRGSYEPVADNSSEAGRARNRRVELFLRDTQPAG</sequence>
<dbReference type="InterPro" id="IPR039567">
    <property type="entry name" value="Gly-zipper"/>
</dbReference>
<dbReference type="PRINTS" id="PR01021">
    <property type="entry name" value="OMPADOMAIN"/>
</dbReference>
<evidence type="ECO:0000313" key="7">
    <source>
        <dbReference type="EMBL" id="NML15562.1"/>
    </source>
</evidence>
<gene>
    <name evidence="7" type="ORF">HHL10_11340</name>
</gene>
<comment type="subcellular location">
    <subcellularLocation>
        <location evidence="1">Cell outer membrane</location>
    </subcellularLocation>
</comment>
<keyword evidence="3" id="KW-0998">Cell outer membrane</keyword>